<proteinExistence type="predicted"/>
<accession>G0NMJ7</accession>
<dbReference type="PANTHER" id="PTHR31006">
    <property type="entry name" value="F-BOX DOMAIN-CONTAINING PROTEIN-RELATED-RELATED"/>
    <property type="match status" value="1"/>
</dbReference>
<organism evidence="2">
    <name type="scientific">Caenorhabditis brenneri</name>
    <name type="common">Nematode worm</name>
    <dbReference type="NCBI Taxonomy" id="135651"/>
    <lineage>
        <taxon>Eukaryota</taxon>
        <taxon>Metazoa</taxon>
        <taxon>Ecdysozoa</taxon>
        <taxon>Nematoda</taxon>
        <taxon>Chromadorea</taxon>
        <taxon>Rhabditida</taxon>
        <taxon>Rhabditina</taxon>
        <taxon>Rhabditomorpha</taxon>
        <taxon>Rhabditoidea</taxon>
        <taxon>Rhabditidae</taxon>
        <taxon>Peloderinae</taxon>
        <taxon>Caenorhabditis</taxon>
    </lineage>
</organism>
<protein>
    <recommendedName>
        <fullName evidence="3">DUF38 domain-containing protein</fullName>
    </recommendedName>
</protein>
<dbReference type="HOGENOM" id="CLU_046330_0_0_1"/>
<keyword evidence="2" id="KW-1185">Reference proteome</keyword>
<dbReference type="eggNOG" id="ENOG502R90J">
    <property type="taxonomic scope" value="Eukaryota"/>
</dbReference>
<dbReference type="OrthoDB" id="5798785at2759"/>
<evidence type="ECO:0008006" key="3">
    <source>
        <dbReference type="Google" id="ProtNLM"/>
    </source>
</evidence>
<dbReference type="InterPro" id="IPR042317">
    <property type="entry name" value="She-1-like"/>
</dbReference>
<gene>
    <name evidence="1" type="ORF">CAEBREN_15036</name>
</gene>
<evidence type="ECO:0000313" key="2">
    <source>
        <dbReference type="Proteomes" id="UP000008068"/>
    </source>
</evidence>
<dbReference type="FunCoup" id="G0NMJ7">
    <property type="interactions" value="1091"/>
</dbReference>
<dbReference type="AlphaFoldDB" id="G0NMJ7"/>
<dbReference type="EMBL" id="GL379910">
    <property type="protein sequence ID" value="EGT34146.1"/>
    <property type="molecule type" value="Genomic_DNA"/>
</dbReference>
<dbReference type="Proteomes" id="UP000008068">
    <property type="component" value="Unassembled WGS sequence"/>
</dbReference>
<dbReference type="InParanoid" id="G0NMJ7"/>
<sequence>MSCWQELTIRLKQEIVELLDYGSRCNLRLCSSSDRYTVDSTKIIGKELKISETTSEMAEGKTIIRLDIDTFTIWFIGRENVTRIDRGWNGEIIEGFSETIQRNRYEVIAEFLKRFTRKGFVWVNTIHVKSTNFPVPETWNIKCANLKLYNLKEHYLGWLQKFVTLCQTFKKLEILCWGNETECSVLLAQIKVKKSMKIGHNLDFTDEQLDQVEAMDLKILSLNFTIEAVKKRLEKFLKYGKKSDELNLFTPYHEFVFTQDQLIPKELIVKRIKMLNEQEGEYNGHIIGGFENVHGIQDRREIHYINYGQSIRIRCRVYEKPERSDCTMYPF</sequence>
<dbReference type="OMA" id="WGNETEC"/>
<evidence type="ECO:0000313" key="1">
    <source>
        <dbReference type="EMBL" id="EGT34146.1"/>
    </source>
</evidence>
<reference evidence="2" key="1">
    <citation type="submission" date="2011-07" db="EMBL/GenBank/DDBJ databases">
        <authorList>
            <consortium name="Caenorhabditis brenneri Sequencing and Analysis Consortium"/>
            <person name="Wilson R.K."/>
        </authorList>
    </citation>
    <scope>NUCLEOTIDE SEQUENCE [LARGE SCALE GENOMIC DNA]</scope>
    <source>
        <strain evidence="2">PB2801</strain>
    </source>
</reference>
<dbReference type="PANTHER" id="PTHR31006:SF8">
    <property type="entry name" value="F-BOX DOMAIN-CONTAINING PROTEIN-RELATED"/>
    <property type="match status" value="1"/>
</dbReference>
<dbReference type="STRING" id="135651.G0NMJ7"/>
<name>G0NMJ7_CAEBE</name>